<feature type="signal peptide" evidence="1">
    <location>
        <begin position="1"/>
        <end position="16"/>
    </location>
</feature>
<name>U5DDU5_AMBTC</name>
<evidence type="ECO:0000313" key="3">
    <source>
        <dbReference type="Proteomes" id="UP000017836"/>
    </source>
</evidence>
<dbReference type="EMBL" id="KI392068">
    <property type="protein sequence ID" value="ERN19587.1"/>
    <property type="molecule type" value="Genomic_DNA"/>
</dbReference>
<keyword evidence="1" id="KW-0732">Signal</keyword>
<feature type="chain" id="PRO_5004659101" description="Cupin type-1 domain-containing protein" evidence="1">
    <location>
        <begin position="17"/>
        <end position="102"/>
    </location>
</feature>
<evidence type="ECO:0008006" key="4">
    <source>
        <dbReference type="Google" id="ProtNLM"/>
    </source>
</evidence>
<reference evidence="3" key="1">
    <citation type="journal article" date="2013" name="Science">
        <title>The Amborella genome and the evolution of flowering plants.</title>
        <authorList>
            <consortium name="Amborella Genome Project"/>
        </authorList>
    </citation>
    <scope>NUCLEOTIDE SEQUENCE [LARGE SCALE GENOMIC DNA]</scope>
</reference>
<dbReference type="Gramene" id="ERN19587">
    <property type="protein sequence ID" value="ERN19587"/>
    <property type="gene ID" value="AMTR_s00062p00110550"/>
</dbReference>
<sequence>MFNIILLCFLMNSLRTSKNRDQSASLLIDHLSIESRANGLNSTFQRRNPSCFDLLGNKCVLIGQAVELPPAMNHTTTHFYATTSLPVAKKSAKDTVILVQGS</sequence>
<gene>
    <name evidence="2" type="ORF">AMTR_s00062p00110550</name>
</gene>
<protein>
    <recommendedName>
        <fullName evidence="4">Cupin type-1 domain-containing protein</fullName>
    </recommendedName>
</protein>
<dbReference type="AlphaFoldDB" id="U5DDU5"/>
<proteinExistence type="predicted"/>
<dbReference type="Proteomes" id="UP000017836">
    <property type="component" value="Unassembled WGS sequence"/>
</dbReference>
<dbReference type="HOGENOM" id="CLU_2281232_0_0_1"/>
<organism evidence="2 3">
    <name type="scientific">Amborella trichopoda</name>
    <dbReference type="NCBI Taxonomy" id="13333"/>
    <lineage>
        <taxon>Eukaryota</taxon>
        <taxon>Viridiplantae</taxon>
        <taxon>Streptophyta</taxon>
        <taxon>Embryophyta</taxon>
        <taxon>Tracheophyta</taxon>
        <taxon>Spermatophyta</taxon>
        <taxon>Magnoliopsida</taxon>
        <taxon>Amborellales</taxon>
        <taxon>Amborellaceae</taxon>
        <taxon>Amborella</taxon>
    </lineage>
</organism>
<keyword evidence="3" id="KW-1185">Reference proteome</keyword>
<accession>U5DDU5</accession>
<evidence type="ECO:0000313" key="2">
    <source>
        <dbReference type="EMBL" id="ERN19587.1"/>
    </source>
</evidence>
<evidence type="ECO:0000256" key="1">
    <source>
        <dbReference type="SAM" id="SignalP"/>
    </source>
</evidence>